<dbReference type="PANTHER" id="PTHR23501">
    <property type="entry name" value="MAJOR FACILITATOR SUPERFAMILY"/>
    <property type="match status" value="1"/>
</dbReference>
<dbReference type="PANTHER" id="PTHR23501:SF197">
    <property type="entry name" value="COMD"/>
    <property type="match status" value="1"/>
</dbReference>
<feature type="transmembrane region" description="Helical" evidence="8">
    <location>
        <begin position="279"/>
        <end position="300"/>
    </location>
</feature>
<evidence type="ECO:0000256" key="1">
    <source>
        <dbReference type="ARBA" id="ARBA00004651"/>
    </source>
</evidence>
<dbReference type="GO" id="GO:0005886">
    <property type="term" value="C:plasma membrane"/>
    <property type="evidence" value="ECO:0007669"/>
    <property type="project" value="UniProtKB-SubCell"/>
</dbReference>
<feature type="transmembrane region" description="Helical" evidence="8">
    <location>
        <begin position="21"/>
        <end position="44"/>
    </location>
</feature>
<evidence type="ECO:0000256" key="4">
    <source>
        <dbReference type="ARBA" id="ARBA00022475"/>
    </source>
</evidence>
<feature type="transmembrane region" description="Helical" evidence="8">
    <location>
        <begin position="366"/>
        <end position="388"/>
    </location>
</feature>
<evidence type="ECO:0000256" key="2">
    <source>
        <dbReference type="ARBA" id="ARBA00007520"/>
    </source>
</evidence>
<dbReference type="SUPFAM" id="SSF103473">
    <property type="entry name" value="MFS general substrate transporter"/>
    <property type="match status" value="1"/>
</dbReference>
<evidence type="ECO:0000259" key="9">
    <source>
        <dbReference type="PROSITE" id="PS50850"/>
    </source>
</evidence>
<accession>A0A8J3U0M9</accession>
<feature type="transmembrane region" description="Helical" evidence="8">
    <location>
        <begin position="237"/>
        <end position="258"/>
    </location>
</feature>
<dbReference type="AlphaFoldDB" id="A0A8J3U0M9"/>
<feature type="transmembrane region" description="Helical" evidence="8">
    <location>
        <begin position="56"/>
        <end position="74"/>
    </location>
</feature>
<keyword evidence="6 8" id="KW-1133">Transmembrane helix</keyword>
<gene>
    <name evidence="10" type="ORF">Pph01_02840</name>
</gene>
<name>A0A8J3U0M9_9ACTN</name>
<dbReference type="RefSeq" id="WP_204071034.1">
    <property type="nucleotide sequence ID" value="NZ_BAABHI010000005.1"/>
</dbReference>
<dbReference type="InterPro" id="IPR020846">
    <property type="entry name" value="MFS_dom"/>
</dbReference>
<evidence type="ECO:0000256" key="6">
    <source>
        <dbReference type="ARBA" id="ARBA00022989"/>
    </source>
</evidence>
<dbReference type="FunFam" id="1.20.1720.10:FF:000004">
    <property type="entry name" value="EmrB/QacA family drug resistance transporter"/>
    <property type="match status" value="1"/>
</dbReference>
<proteinExistence type="inferred from homology"/>
<comment type="subcellular location">
    <subcellularLocation>
        <location evidence="1">Cell membrane</location>
        <topology evidence="1">Multi-pass membrane protein</topology>
    </subcellularLocation>
</comment>
<feature type="transmembrane region" description="Helical" evidence="8">
    <location>
        <begin position="409"/>
        <end position="427"/>
    </location>
</feature>
<keyword evidence="7 8" id="KW-0472">Membrane</keyword>
<feature type="transmembrane region" description="Helical" evidence="8">
    <location>
        <begin position="341"/>
        <end position="360"/>
    </location>
</feature>
<dbReference type="Proteomes" id="UP000622547">
    <property type="component" value="Unassembled WGS sequence"/>
</dbReference>
<evidence type="ECO:0000256" key="7">
    <source>
        <dbReference type="ARBA" id="ARBA00023136"/>
    </source>
</evidence>
<reference evidence="10 11" key="1">
    <citation type="submission" date="2021-01" db="EMBL/GenBank/DDBJ databases">
        <title>Whole genome shotgun sequence of Planotetraspora phitsanulokensis NBRC 104273.</title>
        <authorList>
            <person name="Komaki H."/>
            <person name="Tamura T."/>
        </authorList>
    </citation>
    <scope>NUCLEOTIDE SEQUENCE [LARGE SCALE GENOMIC DNA]</scope>
    <source>
        <strain evidence="10 11">NBRC 104273</strain>
    </source>
</reference>
<keyword evidence="4" id="KW-1003">Cell membrane</keyword>
<evidence type="ECO:0000256" key="5">
    <source>
        <dbReference type="ARBA" id="ARBA00022692"/>
    </source>
</evidence>
<dbReference type="Gene3D" id="1.20.1250.20">
    <property type="entry name" value="MFS general substrate transporter like domains"/>
    <property type="match status" value="1"/>
</dbReference>
<comment type="caution">
    <text evidence="10">The sequence shown here is derived from an EMBL/GenBank/DDBJ whole genome shotgun (WGS) entry which is preliminary data.</text>
</comment>
<feature type="transmembrane region" description="Helical" evidence="8">
    <location>
        <begin position="86"/>
        <end position="104"/>
    </location>
</feature>
<feature type="transmembrane region" description="Helical" evidence="8">
    <location>
        <begin position="206"/>
        <end position="225"/>
    </location>
</feature>
<dbReference type="GO" id="GO:0022857">
    <property type="term" value="F:transmembrane transporter activity"/>
    <property type="evidence" value="ECO:0007669"/>
    <property type="project" value="InterPro"/>
</dbReference>
<dbReference type="Gene3D" id="1.20.1720.10">
    <property type="entry name" value="Multidrug resistance protein D"/>
    <property type="match status" value="1"/>
</dbReference>
<dbReference type="PRINTS" id="PR01036">
    <property type="entry name" value="TCRTETB"/>
</dbReference>
<keyword evidence="11" id="KW-1185">Reference proteome</keyword>
<feature type="transmembrane region" description="Helical" evidence="8">
    <location>
        <begin position="477"/>
        <end position="495"/>
    </location>
</feature>
<dbReference type="PROSITE" id="PS50850">
    <property type="entry name" value="MFS"/>
    <property type="match status" value="1"/>
</dbReference>
<evidence type="ECO:0000313" key="11">
    <source>
        <dbReference type="Proteomes" id="UP000622547"/>
    </source>
</evidence>
<dbReference type="InterPro" id="IPR004638">
    <property type="entry name" value="EmrB-like"/>
</dbReference>
<protein>
    <recommendedName>
        <fullName evidence="9">Major facilitator superfamily (MFS) profile domain-containing protein</fullName>
    </recommendedName>
</protein>
<dbReference type="InterPro" id="IPR011701">
    <property type="entry name" value="MFS"/>
</dbReference>
<dbReference type="EMBL" id="BOOP01000001">
    <property type="protein sequence ID" value="GII35281.1"/>
    <property type="molecule type" value="Genomic_DNA"/>
</dbReference>
<organism evidence="10 11">
    <name type="scientific">Planotetraspora phitsanulokensis</name>
    <dbReference type="NCBI Taxonomy" id="575192"/>
    <lineage>
        <taxon>Bacteria</taxon>
        <taxon>Bacillati</taxon>
        <taxon>Actinomycetota</taxon>
        <taxon>Actinomycetes</taxon>
        <taxon>Streptosporangiales</taxon>
        <taxon>Streptosporangiaceae</taxon>
        <taxon>Planotetraspora</taxon>
    </lineage>
</organism>
<feature type="transmembrane region" description="Helical" evidence="8">
    <location>
        <begin position="148"/>
        <end position="167"/>
    </location>
</feature>
<sequence>MSVREEQETVSGYLPHRQIMIVLTGVAAGMLLAALDQSIVGTALPRIVSELGGLDKLSWVVTAYLLTSTAATPLWGKISDLYGRRVIFQAAIGIFLVGSALAGLSQNIGQLITFRAIQGLGGGGLMALAFSIIGDVIPPRERGRYQGYFGAVFGTSSVAGPLLGGFFTDGPGWRWIFWINLPVGVISLIVTSVALKIPLVRRPHKIDYLGALMIVAGVSCLLLYLDWAGNEFGWTAPGSLALIAGFVALAALFVLVELRAAEPIIPMRLFRNAIYSVGNAYTFLAGLAMFGGLIFLPVYLQAVQGMSPTRSGLALLPAVFGIFSTAMTSGQLMSRTGRYKIFPIIGAIVLIVALGLLATIRVDSPYWQVAIYAYLFGAGLGFTMQTIVTAVQNAVDRADMGTATSSTTFFRMMGAAIGTAIMGAVLTNRLTHHLAAEFGGRAPAGGMDANNVQAIQQLPPPIKEHVLVAFTSAIDDVFLASIPFVVFALVVGFFLKEIPLASRADQPAVMGG</sequence>
<dbReference type="InterPro" id="IPR036259">
    <property type="entry name" value="MFS_trans_sf"/>
</dbReference>
<evidence type="ECO:0000256" key="3">
    <source>
        <dbReference type="ARBA" id="ARBA00022448"/>
    </source>
</evidence>
<feature type="transmembrane region" description="Helical" evidence="8">
    <location>
        <begin position="116"/>
        <end position="136"/>
    </location>
</feature>
<keyword evidence="5 8" id="KW-0812">Transmembrane</keyword>
<feature type="domain" description="Major facilitator superfamily (MFS) profile" evidence="9">
    <location>
        <begin position="22"/>
        <end position="500"/>
    </location>
</feature>
<dbReference type="Pfam" id="PF07690">
    <property type="entry name" value="MFS_1"/>
    <property type="match status" value="1"/>
</dbReference>
<evidence type="ECO:0000256" key="8">
    <source>
        <dbReference type="SAM" id="Phobius"/>
    </source>
</evidence>
<feature type="transmembrane region" description="Helical" evidence="8">
    <location>
        <begin position="173"/>
        <end position="194"/>
    </location>
</feature>
<dbReference type="CDD" id="cd17502">
    <property type="entry name" value="MFS_Azr1_MDR_like"/>
    <property type="match status" value="1"/>
</dbReference>
<dbReference type="NCBIfam" id="TIGR00711">
    <property type="entry name" value="efflux_EmrB"/>
    <property type="match status" value="1"/>
</dbReference>
<keyword evidence="3" id="KW-0813">Transport</keyword>
<feature type="transmembrane region" description="Helical" evidence="8">
    <location>
        <begin position="312"/>
        <end position="329"/>
    </location>
</feature>
<comment type="similarity">
    <text evidence="2">Belongs to the major facilitator superfamily. TCR/Tet family.</text>
</comment>
<evidence type="ECO:0000313" key="10">
    <source>
        <dbReference type="EMBL" id="GII35281.1"/>
    </source>
</evidence>